<proteinExistence type="predicted"/>
<evidence type="ECO:0000256" key="1">
    <source>
        <dbReference type="SAM" id="Coils"/>
    </source>
</evidence>
<feature type="coiled-coil region" evidence="1">
    <location>
        <begin position="139"/>
        <end position="166"/>
    </location>
</feature>
<dbReference type="InterPro" id="IPR013324">
    <property type="entry name" value="RNA_pol_sigma_r3/r4-like"/>
</dbReference>
<dbReference type="AlphaFoldDB" id="A0A7C1PMB7"/>
<protein>
    <recommendedName>
        <fullName evidence="3">RNA polymerase sigma factor 70 region 4 type 2 domain-containing protein</fullName>
    </recommendedName>
</protein>
<gene>
    <name evidence="4" type="ORF">ENP77_03880</name>
</gene>
<dbReference type="Pfam" id="PF08281">
    <property type="entry name" value="Sigma70_r4_2"/>
    <property type="match status" value="1"/>
</dbReference>
<feature type="domain" description="RNA polymerase sigma factor 70 region 4 type 2" evidence="3">
    <location>
        <begin position="9"/>
        <end position="55"/>
    </location>
</feature>
<dbReference type="SUPFAM" id="SSF88659">
    <property type="entry name" value="Sigma3 and sigma4 domains of RNA polymerase sigma factors"/>
    <property type="match status" value="1"/>
</dbReference>
<evidence type="ECO:0000313" key="4">
    <source>
        <dbReference type="EMBL" id="HEB48914.1"/>
    </source>
</evidence>
<dbReference type="EMBL" id="DSKP01000136">
    <property type="protein sequence ID" value="HEB48914.1"/>
    <property type="molecule type" value="Genomic_DNA"/>
</dbReference>
<dbReference type="InterPro" id="IPR036388">
    <property type="entry name" value="WH-like_DNA-bd_sf"/>
</dbReference>
<evidence type="ECO:0000256" key="2">
    <source>
        <dbReference type="SAM" id="MobiDB-lite"/>
    </source>
</evidence>
<reference evidence="4" key="1">
    <citation type="journal article" date="2020" name="mSystems">
        <title>Genome- and Community-Level Interaction Insights into Carbon Utilization and Element Cycling Functions of Hydrothermarchaeota in Hydrothermal Sediment.</title>
        <authorList>
            <person name="Zhou Z."/>
            <person name="Liu Y."/>
            <person name="Xu W."/>
            <person name="Pan J."/>
            <person name="Luo Z.H."/>
            <person name="Li M."/>
        </authorList>
    </citation>
    <scope>NUCLEOTIDE SEQUENCE [LARGE SCALE GENOMIC DNA]</scope>
    <source>
        <strain evidence="4">SpSt-25</strain>
    </source>
</reference>
<sequence length="217" mass="23835">MQLLAVDEELLSDLTDTERRIVEAYLRYGGRAKDIASLLGVSERTVYKALYKYRKLAREKGLDASAFYLRGGSLGALPRFESQQPHLRQARSQGVDVEELKREILEALIPVVEEAVRRGLERALVLGGWGRGVASRSELDSSTALLARLAEGIERLNENIVKLNHALMSSGQARAYGVPAPAPPQPAREAGGDRENGLPSFVVGNPWVELLSKRAFS</sequence>
<name>A0A7C1PMB7_THEPE</name>
<keyword evidence="1" id="KW-0175">Coiled coil</keyword>
<comment type="caution">
    <text evidence="4">The sequence shown here is derived from an EMBL/GenBank/DDBJ whole genome shotgun (WGS) entry which is preliminary data.</text>
</comment>
<organism evidence="4">
    <name type="scientific">Thermofilum pendens</name>
    <dbReference type="NCBI Taxonomy" id="2269"/>
    <lineage>
        <taxon>Archaea</taxon>
        <taxon>Thermoproteota</taxon>
        <taxon>Thermoprotei</taxon>
        <taxon>Thermofilales</taxon>
        <taxon>Thermofilaceae</taxon>
        <taxon>Thermofilum</taxon>
    </lineage>
</organism>
<dbReference type="InterPro" id="IPR013249">
    <property type="entry name" value="RNA_pol_sigma70_r4_t2"/>
</dbReference>
<evidence type="ECO:0000259" key="3">
    <source>
        <dbReference type="Pfam" id="PF08281"/>
    </source>
</evidence>
<feature type="region of interest" description="Disordered" evidence="2">
    <location>
        <begin position="176"/>
        <end position="196"/>
    </location>
</feature>
<accession>A0A7C1PMB7</accession>
<dbReference type="Gene3D" id="1.10.10.10">
    <property type="entry name" value="Winged helix-like DNA-binding domain superfamily/Winged helix DNA-binding domain"/>
    <property type="match status" value="1"/>
</dbReference>